<dbReference type="InterPro" id="IPR004823">
    <property type="entry name" value="TAF_TATA-bd_Histone-like_dom"/>
</dbReference>
<feature type="domain" description="TATA box binding protein associated factor (TAF) histone-like fold" evidence="9">
    <location>
        <begin position="20"/>
        <end position="86"/>
    </location>
</feature>
<dbReference type="CDD" id="cd22931">
    <property type="entry name" value="HFD_TAF6"/>
    <property type="match status" value="1"/>
</dbReference>
<dbReference type="InterPro" id="IPR011442">
    <property type="entry name" value="TAF6_C"/>
</dbReference>
<keyword evidence="4" id="KW-0804">Transcription</keyword>
<keyword evidence="5" id="KW-0539">Nucleus</keyword>
<evidence type="ECO:0000313" key="10">
    <source>
        <dbReference type="Ensembl" id="ENSOMYP00000040389.2"/>
    </source>
</evidence>
<protein>
    <recommendedName>
        <fullName evidence="6">Transcription initiation factor TFIID subunit 6</fullName>
    </recommendedName>
    <alternativeName>
        <fullName evidence="7">Transcription initiation factor TFIID 70 kDa subunit</fullName>
    </alternativeName>
</protein>
<evidence type="ECO:0000256" key="4">
    <source>
        <dbReference type="ARBA" id="ARBA00023163"/>
    </source>
</evidence>
<evidence type="ECO:0000256" key="5">
    <source>
        <dbReference type="ARBA" id="ARBA00023242"/>
    </source>
</evidence>
<feature type="compositionally biased region" description="Low complexity" evidence="8">
    <location>
        <begin position="612"/>
        <end position="632"/>
    </location>
</feature>
<evidence type="ECO:0000256" key="1">
    <source>
        <dbReference type="ARBA" id="ARBA00004123"/>
    </source>
</evidence>
<evidence type="ECO:0000256" key="6">
    <source>
        <dbReference type="ARBA" id="ARBA00040091"/>
    </source>
</evidence>
<evidence type="ECO:0000256" key="7">
    <source>
        <dbReference type="ARBA" id="ARBA00080723"/>
    </source>
</evidence>
<dbReference type="GO" id="GO:0016251">
    <property type="term" value="F:RNA polymerase II general transcription initiation factor activity"/>
    <property type="evidence" value="ECO:0007669"/>
    <property type="project" value="InterPro"/>
</dbReference>
<keyword evidence="3" id="KW-0805">Transcription regulation</keyword>
<sequence length="653" mass="70703">CPSPMESTMAEERRPKQCTVVLPTESMKAMAESIGVGQLQEESCAALSEEVSYRIKEIAQDALKFMHHGKRRKLTTSDIDHALKLKNVEPLYGFQSQEFIPFRFASGGGRELHFYEEKEVDLSDIINTPLPRVPLDVSLKAHWLSIEGVQPAIPENPPPAPKEQQKAESTEPLKVVKPGQEEEGSIQKGQGAISAEAKGKKEGLMRMKPRSTHELSVEQQLYYKEITEACVGSCEAKRAEALQSIATDPGLYQMLPRFSTFISEGVRVNVVQNNLALLIYLMRMVKALMDNPTLYLEKYLHELIPAVVTCIVSKQLCLRPDVDNHWALRDFAARLMAQSCKTFSTTTNNIQSRITKTFTKSWLDEKTQWTTRYGCIAGLSELGPDVIKTLILPRLTVEGARIKAVSEGPVVSNIDKIGADHVQSLLLKHCASVIAKTRPLPDNMEQYRADYGYLGPTLCSHVVKARAQAALQAQQVNRTTLTITQPRPTLTVSQSGIGGSGGSRSPSIIKVPSSLTLMSTRPGTPTQPSPPATKYIVMATSAGASSTQQVLDGSLVITLSSSSGSSVTSTVASATSTLQPLVKLESRGAGGLGGSRPLQKYIVVSLPTSASSSLESKSGMLPPSSSSTSPISLEAGMKMDRSDSPGASTQSPH</sequence>
<proteinExistence type="inferred from homology"/>
<dbReference type="SMART" id="SM00803">
    <property type="entry name" value="TAF"/>
    <property type="match status" value="1"/>
</dbReference>
<comment type="subcellular location">
    <subcellularLocation>
        <location evidence="1">Nucleus</location>
    </subcellularLocation>
</comment>
<dbReference type="SUPFAM" id="SSF47113">
    <property type="entry name" value="Histone-fold"/>
    <property type="match status" value="1"/>
</dbReference>
<dbReference type="GeneTree" id="ENSGT00640000091486"/>
<evidence type="ECO:0000313" key="11">
    <source>
        <dbReference type="Proteomes" id="UP000694395"/>
    </source>
</evidence>
<dbReference type="Gene3D" id="1.10.20.10">
    <property type="entry name" value="Histone, subunit A"/>
    <property type="match status" value="1"/>
</dbReference>
<dbReference type="GO" id="GO:0000124">
    <property type="term" value="C:SAGA complex"/>
    <property type="evidence" value="ECO:0007669"/>
    <property type="project" value="InterPro"/>
</dbReference>
<feature type="region of interest" description="Disordered" evidence="8">
    <location>
        <begin position="150"/>
        <end position="210"/>
    </location>
</feature>
<feature type="compositionally biased region" description="Basic and acidic residues" evidence="8">
    <location>
        <begin position="197"/>
        <end position="210"/>
    </location>
</feature>
<dbReference type="GO" id="GO:0003713">
    <property type="term" value="F:transcription coactivator activity"/>
    <property type="evidence" value="ECO:0007669"/>
    <property type="project" value="TreeGrafter"/>
</dbReference>
<dbReference type="FunFam" id="1.25.40.770:FF:000001">
    <property type="entry name" value="Transcription initiation factor TFIID subunit 6"/>
    <property type="match status" value="1"/>
</dbReference>
<dbReference type="GO" id="GO:0046695">
    <property type="term" value="C:SLIK (SAGA-like) complex"/>
    <property type="evidence" value="ECO:0007669"/>
    <property type="project" value="InterPro"/>
</dbReference>
<dbReference type="GO" id="GO:0046982">
    <property type="term" value="F:protein heterodimerization activity"/>
    <property type="evidence" value="ECO:0007669"/>
    <property type="project" value="InterPro"/>
</dbReference>
<dbReference type="InterPro" id="IPR037796">
    <property type="entry name" value="TAF6"/>
</dbReference>
<accession>A0A8C7QP28</accession>
<reference evidence="10" key="3">
    <citation type="submission" date="2025-09" db="UniProtKB">
        <authorList>
            <consortium name="Ensembl"/>
        </authorList>
    </citation>
    <scope>IDENTIFICATION</scope>
</reference>
<dbReference type="AlphaFoldDB" id="A0A8C7QP28"/>
<dbReference type="Pfam" id="PF02969">
    <property type="entry name" value="TAF"/>
    <property type="match status" value="1"/>
</dbReference>
<evidence type="ECO:0000259" key="9">
    <source>
        <dbReference type="SMART" id="SM00803"/>
    </source>
</evidence>
<dbReference type="GO" id="GO:0005669">
    <property type="term" value="C:transcription factor TFIID complex"/>
    <property type="evidence" value="ECO:0007669"/>
    <property type="project" value="InterPro"/>
</dbReference>
<comment type="similarity">
    <text evidence="2">Belongs to the TAF6 family.</text>
</comment>
<dbReference type="Ensembl" id="ENSOMYT00000044103.2">
    <property type="protein sequence ID" value="ENSOMYP00000040389.2"/>
    <property type="gene ID" value="ENSOMYG00000018680.2"/>
</dbReference>
<evidence type="ECO:0000256" key="2">
    <source>
        <dbReference type="ARBA" id="ARBA00007688"/>
    </source>
</evidence>
<organism evidence="10 11">
    <name type="scientific">Oncorhynchus mykiss</name>
    <name type="common">Rainbow trout</name>
    <name type="synonym">Salmo gairdneri</name>
    <dbReference type="NCBI Taxonomy" id="8022"/>
    <lineage>
        <taxon>Eukaryota</taxon>
        <taxon>Metazoa</taxon>
        <taxon>Chordata</taxon>
        <taxon>Craniata</taxon>
        <taxon>Vertebrata</taxon>
        <taxon>Euteleostomi</taxon>
        <taxon>Actinopterygii</taxon>
        <taxon>Neopterygii</taxon>
        <taxon>Teleostei</taxon>
        <taxon>Protacanthopterygii</taxon>
        <taxon>Salmoniformes</taxon>
        <taxon>Salmonidae</taxon>
        <taxon>Salmoninae</taxon>
        <taxon>Oncorhynchus</taxon>
    </lineage>
</organism>
<dbReference type="Pfam" id="PF07571">
    <property type="entry name" value="TAF6_C"/>
    <property type="match status" value="1"/>
</dbReference>
<dbReference type="Gene3D" id="1.25.40.770">
    <property type="entry name" value="TAF6, C-terminal HEAT repeat domain"/>
    <property type="match status" value="1"/>
</dbReference>
<name>A0A8C7QP28_ONCMY</name>
<keyword evidence="11" id="KW-1185">Reference proteome</keyword>
<dbReference type="InterPro" id="IPR046344">
    <property type="entry name" value="TAF6_C_sf"/>
</dbReference>
<dbReference type="GO" id="GO:0051123">
    <property type="term" value="P:RNA polymerase II preinitiation complex assembly"/>
    <property type="evidence" value="ECO:0007669"/>
    <property type="project" value="TreeGrafter"/>
</dbReference>
<feature type="region of interest" description="Disordered" evidence="8">
    <location>
        <begin position="612"/>
        <end position="653"/>
    </location>
</feature>
<dbReference type="PANTHER" id="PTHR10221">
    <property type="entry name" value="TRANSCRIPTION INITIATION FACTOR TFIID SUBUNIT 6"/>
    <property type="match status" value="1"/>
</dbReference>
<evidence type="ECO:0000256" key="8">
    <source>
        <dbReference type="SAM" id="MobiDB-lite"/>
    </source>
</evidence>
<reference evidence="10" key="1">
    <citation type="submission" date="2020-07" db="EMBL/GenBank/DDBJ databases">
        <title>A long reads based de novo assembly of the rainbow trout Arlee double haploid line genome.</title>
        <authorList>
            <person name="Gao G."/>
            <person name="Palti Y."/>
        </authorList>
    </citation>
    <scope>NUCLEOTIDE SEQUENCE [LARGE SCALE GENOMIC DNA]</scope>
</reference>
<evidence type="ECO:0000256" key="3">
    <source>
        <dbReference type="ARBA" id="ARBA00023015"/>
    </source>
</evidence>
<dbReference type="FunFam" id="1.10.20.10:FF:000030">
    <property type="entry name" value="Transcription initiation factor TFIID subunit 6"/>
    <property type="match status" value="1"/>
</dbReference>
<dbReference type="InterPro" id="IPR009072">
    <property type="entry name" value="Histone-fold"/>
</dbReference>
<dbReference type="Proteomes" id="UP000694395">
    <property type="component" value="Chromosome 2"/>
</dbReference>
<reference evidence="10" key="2">
    <citation type="submission" date="2025-08" db="UniProtKB">
        <authorList>
            <consortium name="Ensembl"/>
        </authorList>
    </citation>
    <scope>IDENTIFICATION</scope>
</reference>
<dbReference type="CDD" id="cd08050">
    <property type="entry name" value="TAF6C"/>
    <property type="match status" value="1"/>
</dbReference>
<dbReference type="PANTHER" id="PTHR10221:SF9">
    <property type="entry name" value="TRANSCRIPTION INITIATION FACTOR TFIID SUBUNIT 6"/>
    <property type="match status" value="1"/>
</dbReference>